<dbReference type="NCBIfam" id="TIGR01555">
    <property type="entry name" value="phge_rel_HI1409"/>
    <property type="match status" value="1"/>
</dbReference>
<proteinExistence type="predicted"/>
<dbReference type="Pfam" id="PF06381">
    <property type="entry name" value="Phage_portal_3"/>
    <property type="match status" value="1"/>
</dbReference>
<gene>
    <name evidence="3" type="ORF">BS639_17125</name>
</gene>
<sequence>MARSKPVATADSYDNFVAKVGMQQQNQHAASTYRANYTSRNRLLIEWAYRSSWIIGAAIDSIADDMTKKGVRITSEIDPKRRGVLEAEFEVLNIWDCLSDTIKWARLYGGAMALVLIEGQAPLTPLEMNKVGKDSFKGLIVLDRWMVNPNFGRLIKTLGPDLGKPEFYDIVTSAQGLPAWTVHHSRLIRFDGVTLPYQQSRTENGWGMSVVERIFDRLTSYDSTSVGAAQLAYKAHLRTMKIKKLREIIAMGGKPFDALVKNMDMVRQFQTNEGLTLIDGEDEFETHTYAFGGLADLIAEFKEEISGATGIPLVRLFGQSPKGFSTGDSDLANYYDGVGTNQERRLRQPIRMLFDIIHRSNFGEPLPDDFTFEFNPLWQMSEVDRSTVATNMANAISTLSDRGLLPTKAAMTDIRELADVTGVGSSITDEDIDNAEDSPPPSAKDIGVKGPSEGGRESVSEKPTGDSARSGKDNPRRLRWFQRFGN</sequence>
<reference evidence="3 4" key="1">
    <citation type="journal article" date="2017" name="Int. J. Syst. Evol. Microbiol.">
        <title>Rouxiella badensis sp. nov. and Rouxiella silvae sp. nov. isolated from peat bog soil in Germany and emendation of the genus description.</title>
        <authorList>
            <person name="Le Fleche-Mateos A."/>
            <person name="Kugler J.H."/>
            <person name="Hansen S.H."/>
            <person name="Syldatk C."/>
            <person name="Hausmann R."/>
            <person name="Lomprez F."/>
            <person name="Vandenbogaert M."/>
            <person name="Manuguerra J.C."/>
            <person name="Grimont P.A."/>
        </authorList>
    </citation>
    <scope>NUCLEOTIDE SEQUENCE [LARGE SCALE GENOMIC DNA]</scope>
    <source>
        <strain evidence="3 4">213</strain>
    </source>
</reference>
<evidence type="ECO:0000259" key="2">
    <source>
        <dbReference type="Pfam" id="PF06381"/>
    </source>
</evidence>
<protein>
    <recommendedName>
        <fullName evidence="2">Anti-CBASS protein Acb1-like N-terminal domain-containing protein</fullName>
    </recommendedName>
</protein>
<organism evidence="3 4">
    <name type="scientific">Rouxiella silvae</name>
    <dbReference type="NCBI Taxonomy" id="1646373"/>
    <lineage>
        <taxon>Bacteria</taxon>
        <taxon>Pseudomonadati</taxon>
        <taxon>Pseudomonadota</taxon>
        <taxon>Gammaproteobacteria</taxon>
        <taxon>Enterobacterales</taxon>
        <taxon>Yersiniaceae</taxon>
        <taxon>Rouxiella</taxon>
    </lineage>
</organism>
<feature type="compositionally biased region" description="Basic and acidic residues" evidence="1">
    <location>
        <begin position="454"/>
        <end position="476"/>
    </location>
</feature>
<name>A0ABX3TXP1_9GAMM</name>
<comment type="caution">
    <text evidence="3">The sequence shown here is derived from an EMBL/GenBank/DDBJ whole genome shotgun (WGS) entry which is preliminary data.</text>
</comment>
<accession>A0ABX3TXP1</accession>
<feature type="region of interest" description="Disordered" evidence="1">
    <location>
        <begin position="425"/>
        <end position="486"/>
    </location>
</feature>
<dbReference type="Proteomes" id="UP000192722">
    <property type="component" value="Unassembled WGS sequence"/>
</dbReference>
<evidence type="ECO:0000313" key="3">
    <source>
        <dbReference type="EMBL" id="ORJ20016.1"/>
    </source>
</evidence>
<dbReference type="RefSeq" id="WP_084983723.1">
    <property type="nucleotide sequence ID" value="NZ_CBCSCF010000010.1"/>
</dbReference>
<keyword evidence="4" id="KW-1185">Reference proteome</keyword>
<dbReference type="EMBL" id="MRWD01000044">
    <property type="protein sequence ID" value="ORJ20016.1"/>
    <property type="molecule type" value="Genomic_DNA"/>
</dbReference>
<evidence type="ECO:0000256" key="1">
    <source>
        <dbReference type="SAM" id="MobiDB-lite"/>
    </source>
</evidence>
<feature type="domain" description="Anti-CBASS protein Acb1-like N-terminal" evidence="2">
    <location>
        <begin position="46"/>
        <end position="397"/>
    </location>
</feature>
<dbReference type="InterPro" id="IPR006445">
    <property type="entry name" value="Phage-assoc_HI1409"/>
</dbReference>
<dbReference type="InterPro" id="IPR024459">
    <property type="entry name" value="Acb1-like_N"/>
</dbReference>
<evidence type="ECO:0000313" key="4">
    <source>
        <dbReference type="Proteomes" id="UP000192722"/>
    </source>
</evidence>